<dbReference type="Proteomes" id="UP000029082">
    <property type="component" value="Unassembled WGS sequence"/>
</dbReference>
<accession>A0A087CAH6</accession>
<dbReference type="GeneID" id="93095011"/>
<sequence length="253" mass="27896">MITTRPVIVGCALCGAETAGTQVCGKCVTKLSHMLHHLAVRLPDLRQIAAKKASVMVRESNHGSRTVAPVPVNVGAWQLQQNLIEYAVQLGKALGLHFVRVNAESLLSVASRRSQKLMSRNDAVQIYKLAENSVHRLDRQFEPPSDRILIGQCDHCGAGIWSSEDDLAAGWQPCTCGTTVNIRQIQEQRMFKLAISDAQGTAAALSKLLKGCGVDIKRKTISEWKRRGIIKSVGSQDSKPVFLLWDVWRAYTR</sequence>
<dbReference type="eggNOG" id="COG2023">
    <property type="taxonomic scope" value="Bacteria"/>
</dbReference>
<dbReference type="AlphaFoldDB" id="A0A087CAH6"/>
<keyword evidence="2" id="KW-1185">Reference proteome</keyword>
<name>A0A087CAH6_9BIFI</name>
<evidence type="ECO:0000313" key="2">
    <source>
        <dbReference type="Proteomes" id="UP000029082"/>
    </source>
</evidence>
<evidence type="ECO:0000313" key="1">
    <source>
        <dbReference type="EMBL" id="KFI80276.1"/>
    </source>
</evidence>
<proteinExistence type="predicted"/>
<organism evidence="1 2">
    <name type="scientific">Bifidobacterium mongoliense DSM 21395</name>
    <dbReference type="NCBI Taxonomy" id="1437603"/>
    <lineage>
        <taxon>Bacteria</taxon>
        <taxon>Bacillati</taxon>
        <taxon>Actinomycetota</taxon>
        <taxon>Actinomycetes</taxon>
        <taxon>Bifidobacteriales</taxon>
        <taxon>Bifidobacteriaceae</taxon>
        <taxon>Bifidobacterium</taxon>
    </lineage>
</organism>
<comment type="caution">
    <text evidence="1">The sequence shown here is derived from an EMBL/GenBank/DDBJ whole genome shotgun (WGS) entry which is preliminary data.</text>
</comment>
<gene>
    <name evidence="1" type="ORF">BMON_0148</name>
</gene>
<reference evidence="1 2" key="1">
    <citation type="submission" date="2014-03" db="EMBL/GenBank/DDBJ databases">
        <title>Genomics of Bifidobacteria.</title>
        <authorList>
            <person name="Ventura M."/>
            <person name="Milani C."/>
            <person name="Lugli G.A."/>
        </authorList>
    </citation>
    <scope>NUCLEOTIDE SEQUENCE [LARGE SCALE GENOMIC DNA]</scope>
    <source>
        <strain evidence="1 2">DSM 21395</strain>
    </source>
</reference>
<dbReference type="EMBL" id="JGZE01000001">
    <property type="protein sequence ID" value="KFI80276.1"/>
    <property type="molecule type" value="Genomic_DNA"/>
</dbReference>
<dbReference type="OrthoDB" id="3234149at2"/>
<protein>
    <submittedName>
        <fullName evidence="1">PhnA protein</fullName>
    </submittedName>
</protein>
<dbReference type="RefSeq" id="WP_152595810.1">
    <property type="nucleotide sequence ID" value="NZ_JDUO01000015.1"/>
</dbReference>